<gene>
    <name evidence="2" type="ORF">KIH39_21600</name>
</gene>
<reference evidence="2" key="1">
    <citation type="submission" date="2021-05" db="EMBL/GenBank/DDBJ databases">
        <title>Complete genome sequence of the cellulolytic planctomycete Telmatocola sphagniphila SP2T and characterization of the first cellulase from planctomycetes.</title>
        <authorList>
            <person name="Rakitin A.L."/>
            <person name="Beletsky A.V."/>
            <person name="Naumoff D.G."/>
            <person name="Kulichevskaya I.S."/>
            <person name="Mardanov A.V."/>
            <person name="Ravin N.V."/>
            <person name="Dedysh S.N."/>
        </authorList>
    </citation>
    <scope>NUCLEOTIDE SEQUENCE</scope>
    <source>
        <strain evidence="2">SP2T</strain>
    </source>
</reference>
<accession>A0A8E6B6Q2</accession>
<evidence type="ECO:0000313" key="3">
    <source>
        <dbReference type="Proteomes" id="UP000676194"/>
    </source>
</evidence>
<keyword evidence="3" id="KW-1185">Reference proteome</keyword>
<keyword evidence="1" id="KW-0732">Signal</keyword>
<dbReference type="Proteomes" id="UP000676194">
    <property type="component" value="Chromosome"/>
</dbReference>
<name>A0A8E6B6Q2_9BACT</name>
<feature type="signal peptide" evidence="1">
    <location>
        <begin position="1"/>
        <end position="24"/>
    </location>
</feature>
<dbReference type="EMBL" id="CP074694">
    <property type="protein sequence ID" value="QVL31415.1"/>
    <property type="molecule type" value="Genomic_DNA"/>
</dbReference>
<protein>
    <submittedName>
        <fullName evidence="2">BBP7 family outer membrane beta-barrel protein</fullName>
    </submittedName>
</protein>
<evidence type="ECO:0000256" key="1">
    <source>
        <dbReference type="SAM" id="SignalP"/>
    </source>
</evidence>
<dbReference type="RefSeq" id="WP_213495296.1">
    <property type="nucleotide sequence ID" value="NZ_CP074694.1"/>
</dbReference>
<dbReference type="Pfam" id="PF07585">
    <property type="entry name" value="BBP7"/>
    <property type="match status" value="1"/>
</dbReference>
<feature type="chain" id="PRO_5034135768" evidence="1">
    <location>
        <begin position="25"/>
        <end position="606"/>
    </location>
</feature>
<evidence type="ECO:0000313" key="2">
    <source>
        <dbReference type="EMBL" id="QVL31415.1"/>
    </source>
</evidence>
<dbReference type="KEGG" id="tsph:KIH39_21600"/>
<dbReference type="InterPro" id="IPR011446">
    <property type="entry name" value="BBP7"/>
</dbReference>
<organism evidence="2 3">
    <name type="scientific">Telmatocola sphagniphila</name>
    <dbReference type="NCBI Taxonomy" id="1123043"/>
    <lineage>
        <taxon>Bacteria</taxon>
        <taxon>Pseudomonadati</taxon>
        <taxon>Planctomycetota</taxon>
        <taxon>Planctomycetia</taxon>
        <taxon>Gemmatales</taxon>
        <taxon>Gemmataceae</taxon>
    </lineage>
</organism>
<proteinExistence type="predicted"/>
<dbReference type="AlphaFoldDB" id="A0A8E6B6Q2"/>
<sequence length="606" mass="64351">MKKFKRSLYGALAGCLFAPGVSLAQSSGIDADWAEKLLPSKAQTPPTPQSYRLLTPYNPNNKQPYAKSDLPVIVQVGWAGDGGYSFKPTPLPGLSMMFQGNSTPTTNGLPTNYSGSGDASSYAAAGQELIPAPMVVPQKVPQVPSLMPTTTVPSAIQPGTPTAPKINSDGVAAPVITTTVPTVQQGIVPPSSVPASTGIIQTVPQQGVISQTMPQIGVIRKSKPDFLTEVCGTTDATCNLPCNCGPNGRIWLSGEYAWVWGKGMSIPPLVTTAPAGLPVTTAGTLGDPNTRILYGNSNILDNGQSAFRIRGGGWLDSQNTCGIDFSLLYVPKQSANFVAGNAGNPGLFRPFFNAVTGTQFTELVSFLNPNLSPVLAGTVQVNSSSQVWTGDLNFRKNLFCDPCSRMDFLIGYRYFRLDESLSVQENLTATDPNGVRAPLGTTFTVLDSFNTKNDFNGGQVGLTGEIRRDNWIFGYRGTVAIGDMHSQVNIFGATVAQIPGQTPVVGTGGLLALPSNIGSYSKDRFAFLPELGGTIGYQITQNTRAFVGYNVLYVSSVQRPGDQIDTVINTSQIPPGTLSGVARPTYLNKSTDYWLQSVSAGIEFRF</sequence>